<protein>
    <submittedName>
        <fullName evidence="2">Uncharacterized protein</fullName>
    </submittedName>
</protein>
<dbReference type="AlphaFoldDB" id="A0AAJ4T647"/>
<proteinExistence type="predicted"/>
<keyword evidence="1" id="KW-1133">Transmembrane helix</keyword>
<organism evidence="2 3">
    <name type="scientific">Janthinobacterium lividum</name>
    <dbReference type="NCBI Taxonomy" id="29581"/>
    <lineage>
        <taxon>Bacteria</taxon>
        <taxon>Pseudomonadati</taxon>
        <taxon>Pseudomonadota</taxon>
        <taxon>Betaproteobacteria</taxon>
        <taxon>Burkholderiales</taxon>
        <taxon>Oxalobacteraceae</taxon>
        <taxon>Janthinobacterium</taxon>
    </lineage>
</organism>
<accession>A0AAJ4T647</accession>
<evidence type="ECO:0000256" key="1">
    <source>
        <dbReference type="SAM" id="Phobius"/>
    </source>
</evidence>
<reference evidence="2 3" key="1">
    <citation type="submission" date="2021-03" db="EMBL/GenBank/DDBJ databases">
        <title>Draft genome sequence of Janthinobacterium sp. strain PLB02 isolated from infected primmorphs (Lubomirskia baicalensis).</title>
        <authorList>
            <person name="Chernogor L.I."/>
            <person name="Belikov S.I."/>
            <person name="Petrushin I.S."/>
        </authorList>
    </citation>
    <scope>NUCLEOTIDE SEQUENCE [LARGE SCALE GENOMIC DNA]</scope>
    <source>
        <strain evidence="2 3">PLB02</strain>
    </source>
</reference>
<feature type="transmembrane region" description="Helical" evidence="1">
    <location>
        <begin position="17"/>
        <end position="35"/>
    </location>
</feature>
<dbReference type="RefSeq" id="WP_151092512.1">
    <property type="nucleotide sequence ID" value="NZ_CP071520.1"/>
</dbReference>
<keyword evidence="1" id="KW-0472">Membrane</keyword>
<gene>
    <name evidence="2" type="ORF">J3P46_04505</name>
</gene>
<keyword evidence="1" id="KW-0812">Transmembrane</keyword>
<sequence length="209" mass="23167">MNFLSNILAGFPSFDNFLPATALVAILIFLVREYVEGRRRKSTDARKVLALKKVLARDCQLNYHAIDMLRDAMIEMKEVGVAVDAARLSLSKREAGGYSFTLTDFKGSYQGGVLLGIQRETLLKYLVEIAGLDESLYSKCVIALDGLSEADNVYQSLVHGPEKHFPSTDEDYYDSLADYGIGELNDSISGLKGLYFVCTSSELKQGKLR</sequence>
<name>A0AAJ4T647_9BURK</name>
<dbReference type="EMBL" id="CP071520">
    <property type="protein sequence ID" value="QSX97220.1"/>
    <property type="molecule type" value="Genomic_DNA"/>
</dbReference>
<evidence type="ECO:0000313" key="2">
    <source>
        <dbReference type="EMBL" id="QSX97220.1"/>
    </source>
</evidence>
<evidence type="ECO:0000313" key="3">
    <source>
        <dbReference type="Proteomes" id="UP000662821"/>
    </source>
</evidence>
<dbReference type="Proteomes" id="UP000662821">
    <property type="component" value="Chromosome"/>
</dbReference>